<proteinExistence type="predicted"/>
<evidence type="ECO:0000259" key="2">
    <source>
        <dbReference type="Pfam" id="PF11181"/>
    </source>
</evidence>
<dbReference type="Proteomes" id="UP000199475">
    <property type="component" value="Unassembled WGS sequence"/>
</dbReference>
<dbReference type="STRING" id="686624.SAMN04488242_1375"/>
<keyword evidence="1" id="KW-1133">Transmembrane helix</keyword>
<evidence type="ECO:0000256" key="1">
    <source>
        <dbReference type="SAM" id="Phobius"/>
    </source>
</evidence>
<name>A0A1G9JNW2_9ACTN</name>
<feature type="transmembrane region" description="Helical" evidence="1">
    <location>
        <begin position="63"/>
        <end position="86"/>
    </location>
</feature>
<dbReference type="Pfam" id="PF11181">
    <property type="entry name" value="YflT"/>
    <property type="match status" value="1"/>
</dbReference>
<protein>
    <recommendedName>
        <fullName evidence="2">General stress protein 17M-like domain-containing protein</fullName>
    </recommendedName>
</protein>
<dbReference type="AlphaFoldDB" id="A0A1G9JNW2"/>
<dbReference type="OrthoDB" id="3381462at2"/>
<feature type="domain" description="General stress protein 17M-like" evidence="2">
    <location>
        <begin position="14"/>
        <end position="102"/>
    </location>
</feature>
<reference evidence="3 4" key="1">
    <citation type="submission" date="2016-10" db="EMBL/GenBank/DDBJ databases">
        <authorList>
            <person name="de Groot N.N."/>
        </authorList>
    </citation>
    <scope>NUCLEOTIDE SEQUENCE [LARGE SCALE GENOMIC DNA]</scope>
    <source>
        <strain evidence="3 4">CGMCC 1.9159</strain>
    </source>
</reference>
<keyword evidence="4" id="KW-1185">Reference proteome</keyword>
<evidence type="ECO:0000313" key="3">
    <source>
        <dbReference type="EMBL" id="SDL39199.1"/>
    </source>
</evidence>
<accession>A0A1G9JNW2</accession>
<dbReference type="InterPro" id="IPR025889">
    <property type="entry name" value="GSP17M-like_dom"/>
</dbReference>
<feature type="transmembrane region" description="Helical" evidence="1">
    <location>
        <begin position="92"/>
        <end position="117"/>
    </location>
</feature>
<organism evidence="3 4">
    <name type="scientific">Tessaracoccus oleiagri</name>
    <dbReference type="NCBI Taxonomy" id="686624"/>
    <lineage>
        <taxon>Bacteria</taxon>
        <taxon>Bacillati</taxon>
        <taxon>Actinomycetota</taxon>
        <taxon>Actinomycetes</taxon>
        <taxon>Propionibacteriales</taxon>
        <taxon>Propionibacteriaceae</taxon>
        <taxon>Tessaracoccus</taxon>
    </lineage>
</organism>
<keyword evidence="1" id="KW-0812">Transmembrane</keyword>
<dbReference type="RefSeq" id="WP_093250269.1">
    <property type="nucleotide sequence ID" value="NZ_FNGP01000002.1"/>
</dbReference>
<keyword evidence="1" id="KW-0472">Membrane</keyword>
<gene>
    <name evidence="3" type="ORF">SAMN04488242_1375</name>
</gene>
<sequence>MGLKDRFQLNYPQSLGEFGAYEDAQKAVDFLVERKFPVENLMIVGTNLKLVERVIAPRTWPRVLGRGALSGIGTGFLMGLMLLLFVGGDNPLLMLLLGLAIGVFTGVVTAGLGRSLAGGKREFESMRDTVATNFEVLVEHKVAQQARELLATMPGYRSGLFS</sequence>
<evidence type="ECO:0000313" key="4">
    <source>
        <dbReference type="Proteomes" id="UP000199475"/>
    </source>
</evidence>
<dbReference type="EMBL" id="FNGP01000002">
    <property type="protein sequence ID" value="SDL39199.1"/>
    <property type="molecule type" value="Genomic_DNA"/>
</dbReference>